<feature type="region of interest" description="Disordered" evidence="1">
    <location>
        <begin position="21"/>
        <end position="44"/>
    </location>
</feature>
<evidence type="ECO:0000256" key="1">
    <source>
        <dbReference type="SAM" id="MobiDB-lite"/>
    </source>
</evidence>
<gene>
    <name evidence="3" type="ORF">GCM10007933_11060</name>
</gene>
<evidence type="ECO:0000313" key="4">
    <source>
        <dbReference type="Proteomes" id="UP001157167"/>
    </source>
</evidence>
<dbReference type="RefSeq" id="WP_284187063.1">
    <property type="nucleotide sequence ID" value="NZ_BSPX01000011.1"/>
</dbReference>
<proteinExistence type="predicted"/>
<keyword evidence="4" id="KW-1185">Reference proteome</keyword>
<dbReference type="EMBL" id="BSPX01000011">
    <property type="protein sequence ID" value="GLT21654.1"/>
    <property type="molecule type" value="Genomic_DNA"/>
</dbReference>
<organism evidence="3 4">
    <name type="scientific">Zoogloea oryzae</name>
    <dbReference type="NCBI Taxonomy" id="310767"/>
    <lineage>
        <taxon>Bacteria</taxon>
        <taxon>Pseudomonadati</taxon>
        <taxon>Pseudomonadota</taxon>
        <taxon>Betaproteobacteria</taxon>
        <taxon>Rhodocyclales</taxon>
        <taxon>Zoogloeaceae</taxon>
        <taxon>Zoogloea</taxon>
    </lineage>
</organism>
<keyword evidence="2" id="KW-0732">Signal</keyword>
<name>A0ABQ6F8T5_9RHOO</name>
<feature type="signal peptide" evidence="2">
    <location>
        <begin position="1"/>
        <end position="19"/>
    </location>
</feature>
<feature type="chain" id="PRO_5045513975" description="MSHA biogenesis protein MshK" evidence="2">
    <location>
        <begin position="20"/>
        <end position="118"/>
    </location>
</feature>
<reference evidence="4" key="1">
    <citation type="journal article" date="2019" name="Int. J. Syst. Evol. Microbiol.">
        <title>The Global Catalogue of Microorganisms (GCM) 10K type strain sequencing project: providing services to taxonomists for standard genome sequencing and annotation.</title>
        <authorList>
            <consortium name="The Broad Institute Genomics Platform"/>
            <consortium name="The Broad Institute Genome Sequencing Center for Infectious Disease"/>
            <person name="Wu L."/>
            <person name="Ma J."/>
        </authorList>
    </citation>
    <scope>NUCLEOTIDE SEQUENCE [LARGE SCALE GENOMIC DNA]</scope>
    <source>
        <strain evidence="4">NBRC 102407</strain>
    </source>
</reference>
<sequence length="118" mass="12691">MKHRLLPALLLLIATAAPAAEPPAAPSLHHDPFRRPGGTLLAPVAGDAPAPVEWQPRLRGVLLSGAASLANVDGQMVAIGEKIDGHRLLSVTEYQAVFEKDGRRVTLDMRRPPRESRP</sequence>
<evidence type="ECO:0000313" key="3">
    <source>
        <dbReference type="EMBL" id="GLT21654.1"/>
    </source>
</evidence>
<evidence type="ECO:0008006" key="5">
    <source>
        <dbReference type="Google" id="ProtNLM"/>
    </source>
</evidence>
<dbReference type="Proteomes" id="UP001157167">
    <property type="component" value="Unassembled WGS sequence"/>
</dbReference>
<protein>
    <recommendedName>
        <fullName evidence="5">MSHA biogenesis protein MshK</fullName>
    </recommendedName>
</protein>
<evidence type="ECO:0000256" key="2">
    <source>
        <dbReference type="SAM" id="SignalP"/>
    </source>
</evidence>
<comment type="caution">
    <text evidence="3">The sequence shown here is derived from an EMBL/GenBank/DDBJ whole genome shotgun (WGS) entry which is preliminary data.</text>
</comment>
<accession>A0ABQ6F8T5</accession>